<name>A0ABD3WYU6_SINWO</name>
<organism evidence="1 2">
    <name type="scientific">Sinanodonta woodiana</name>
    <name type="common">Chinese pond mussel</name>
    <name type="synonym">Anodonta woodiana</name>
    <dbReference type="NCBI Taxonomy" id="1069815"/>
    <lineage>
        <taxon>Eukaryota</taxon>
        <taxon>Metazoa</taxon>
        <taxon>Spiralia</taxon>
        <taxon>Lophotrochozoa</taxon>
        <taxon>Mollusca</taxon>
        <taxon>Bivalvia</taxon>
        <taxon>Autobranchia</taxon>
        <taxon>Heteroconchia</taxon>
        <taxon>Palaeoheterodonta</taxon>
        <taxon>Unionida</taxon>
        <taxon>Unionoidea</taxon>
        <taxon>Unionidae</taxon>
        <taxon>Unioninae</taxon>
        <taxon>Sinanodonta</taxon>
    </lineage>
</organism>
<reference evidence="1 2" key="1">
    <citation type="submission" date="2024-11" db="EMBL/GenBank/DDBJ databases">
        <title>Chromosome-level genome assembly of the freshwater bivalve Anodonta woodiana.</title>
        <authorList>
            <person name="Chen X."/>
        </authorList>
    </citation>
    <scope>NUCLEOTIDE SEQUENCE [LARGE SCALE GENOMIC DNA]</scope>
    <source>
        <strain evidence="1">MN2024</strain>
        <tissue evidence="1">Gills</tissue>
    </source>
</reference>
<accession>A0ABD3WYU6</accession>
<proteinExistence type="predicted"/>
<sequence length="86" mass="9400">MEEENGTSGSELNIDWDLLQPALFRDVDCSVCSSSTTSLPMSSMSPRLSPISIDSNSPYLLRKAGIAFNSELPSMSSRFRHSTEAL</sequence>
<protein>
    <submittedName>
        <fullName evidence="1">Uncharacterized protein</fullName>
    </submittedName>
</protein>
<comment type="caution">
    <text evidence="1">The sequence shown here is derived from an EMBL/GenBank/DDBJ whole genome shotgun (WGS) entry which is preliminary data.</text>
</comment>
<dbReference type="Proteomes" id="UP001634394">
    <property type="component" value="Unassembled WGS sequence"/>
</dbReference>
<gene>
    <name evidence="1" type="ORF">ACJMK2_035568</name>
</gene>
<evidence type="ECO:0000313" key="1">
    <source>
        <dbReference type="EMBL" id="KAL3877927.1"/>
    </source>
</evidence>
<dbReference type="EMBL" id="JBJQND010000005">
    <property type="protein sequence ID" value="KAL3877927.1"/>
    <property type="molecule type" value="Genomic_DNA"/>
</dbReference>
<evidence type="ECO:0000313" key="2">
    <source>
        <dbReference type="Proteomes" id="UP001634394"/>
    </source>
</evidence>
<dbReference type="AlphaFoldDB" id="A0ABD3WYU6"/>
<keyword evidence="2" id="KW-1185">Reference proteome</keyword>